<dbReference type="Gene3D" id="3.40.50.1820">
    <property type="entry name" value="alpha/beta hydrolase"/>
    <property type="match status" value="1"/>
</dbReference>
<evidence type="ECO:0000256" key="9">
    <source>
        <dbReference type="SAM" id="SignalP"/>
    </source>
</evidence>
<evidence type="ECO:0000256" key="2">
    <source>
        <dbReference type="ARBA" id="ARBA00022729"/>
    </source>
</evidence>
<dbReference type="VEuPathDB" id="VectorBase:CSON004735"/>
<dbReference type="OMA" id="SSHNCKE"/>
<dbReference type="InterPro" id="IPR025483">
    <property type="entry name" value="Lipase_euk"/>
</dbReference>
<name>A0A336LUC6_CULSO</name>
<dbReference type="FunFam" id="3.40.50.1820:FF:000057">
    <property type="entry name" value="Lipase"/>
    <property type="match status" value="1"/>
</dbReference>
<feature type="signal peptide" evidence="9">
    <location>
        <begin position="1"/>
        <end position="20"/>
    </location>
</feature>
<gene>
    <name evidence="11" type="primary">CSON004735</name>
</gene>
<dbReference type="GO" id="GO:0016788">
    <property type="term" value="F:hydrolase activity, acting on ester bonds"/>
    <property type="evidence" value="ECO:0007669"/>
    <property type="project" value="InterPro"/>
</dbReference>
<keyword evidence="2 9" id="KW-0732">Signal</keyword>
<organism evidence="11">
    <name type="scientific">Culicoides sonorensis</name>
    <name type="common">Biting midge</name>
    <dbReference type="NCBI Taxonomy" id="179676"/>
    <lineage>
        <taxon>Eukaryota</taxon>
        <taxon>Metazoa</taxon>
        <taxon>Ecdysozoa</taxon>
        <taxon>Arthropoda</taxon>
        <taxon>Hexapoda</taxon>
        <taxon>Insecta</taxon>
        <taxon>Pterygota</taxon>
        <taxon>Neoptera</taxon>
        <taxon>Endopterygota</taxon>
        <taxon>Diptera</taxon>
        <taxon>Nematocera</taxon>
        <taxon>Chironomoidea</taxon>
        <taxon>Ceratopogonidae</taxon>
        <taxon>Ceratopogoninae</taxon>
        <taxon>Culicoides</taxon>
        <taxon>Monoculicoides</taxon>
    </lineage>
</organism>
<dbReference type="Pfam" id="PF00561">
    <property type="entry name" value="Abhydrolase_1"/>
    <property type="match status" value="1"/>
</dbReference>
<protein>
    <recommendedName>
        <fullName evidence="7">Lipase</fullName>
    </recommendedName>
</protein>
<dbReference type="SUPFAM" id="SSF53474">
    <property type="entry name" value="alpha/beta-Hydrolases"/>
    <property type="match status" value="1"/>
</dbReference>
<dbReference type="PANTHER" id="PTHR11005">
    <property type="entry name" value="LYSOSOMAL ACID LIPASE-RELATED"/>
    <property type="match status" value="1"/>
</dbReference>
<dbReference type="InterPro" id="IPR029058">
    <property type="entry name" value="AB_hydrolase_fold"/>
</dbReference>
<evidence type="ECO:0000256" key="7">
    <source>
        <dbReference type="PIRNR" id="PIRNR000862"/>
    </source>
</evidence>
<accession>A0A336LUC6</accession>
<dbReference type="EMBL" id="UFQT01000196">
    <property type="protein sequence ID" value="SSX21535.1"/>
    <property type="molecule type" value="Genomic_DNA"/>
</dbReference>
<proteinExistence type="inferred from homology"/>
<dbReference type="PIRSF" id="PIRSF000862">
    <property type="entry name" value="Steryl_ester_lip"/>
    <property type="match status" value="1"/>
</dbReference>
<dbReference type="GO" id="GO:0016042">
    <property type="term" value="P:lipid catabolic process"/>
    <property type="evidence" value="ECO:0007669"/>
    <property type="project" value="UniProtKB-KW"/>
</dbReference>
<evidence type="ECO:0000256" key="1">
    <source>
        <dbReference type="ARBA" id="ARBA00010701"/>
    </source>
</evidence>
<keyword evidence="4 7" id="KW-0442">Lipid degradation</keyword>
<evidence type="ECO:0000256" key="6">
    <source>
        <dbReference type="ARBA" id="ARBA00023180"/>
    </source>
</evidence>
<feature type="domain" description="AB hydrolase-1" evidence="10">
    <location>
        <begin position="64"/>
        <end position="368"/>
    </location>
</feature>
<keyword evidence="5" id="KW-0443">Lipid metabolism</keyword>
<evidence type="ECO:0000256" key="8">
    <source>
        <dbReference type="PIRSR" id="PIRSR000862-1"/>
    </source>
</evidence>
<comment type="similarity">
    <text evidence="1 7">Belongs to the AB hydrolase superfamily. Lipase family.</text>
</comment>
<feature type="active site" description="Nucleophile" evidence="8">
    <location>
        <position position="161"/>
    </location>
</feature>
<feature type="active site" description="Charge relay system" evidence="8">
    <location>
        <position position="336"/>
    </location>
</feature>
<feature type="chain" id="PRO_5016324304" description="Lipase" evidence="9">
    <location>
        <begin position="21"/>
        <end position="389"/>
    </location>
</feature>
<evidence type="ECO:0000313" key="11">
    <source>
        <dbReference type="EMBL" id="SSX21535.1"/>
    </source>
</evidence>
<sequence length="389" mass="44660">MYLITQIIVLFAILIGNSIQNELMESKITNDGYKTEFHTVKTSDGYFLQLVRIQNDDEPPENAPVMLLMHGLFQSGGIWICQNDTKNSLAYQLRDAGNDVWLGNVRGTTLSQKHEKWDKDQNAREFWDYTMHEMGTIDLPDMIDYILNVTKQGKLNYVGYSMGGTNFFILTSMIPEYNEKISNAYLIAPAVFLGNAQSELMHQIANNAELIQADWELWGVHRLGFTPDLFTLTMNAICGQSRFMQEICKSTVLRVIGQENDETDMNNLAETRKYYTDMASTQQILQYFQMINSGKFWPLDFKNEKKNIYKYGVPTPTDYDLSQVKVPITVFYGTADGLVSPKDAEILKEKVSTIKNQFMLEKWNHLDMVLGKNVRTAIHDRIIEDLNAK</sequence>
<evidence type="ECO:0000256" key="3">
    <source>
        <dbReference type="ARBA" id="ARBA00022801"/>
    </source>
</evidence>
<evidence type="ECO:0000256" key="5">
    <source>
        <dbReference type="ARBA" id="ARBA00023098"/>
    </source>
</evidence>
<dbReference type="AlphaFoldDB" id="A0A336LUC6"/>
<keyword evidence="6" id="KW-0325">Glycoprotein</keyword>
<keyword evidence="3 7" id="KW-0378">Hydrolase</keyword>
<reference evidence="11" key="1">
    <citation type="submission" date="2018-07" db="EMBL/GenBank/DDBJ databases">
        <authorList>
            <person name="Quirk P.G."/>
            <person name="Krulwich T.A."/>
        </authorList>
    </citation>
    <scope>NUCLEOTIDE SEQUENCE</scope>
</reference>
<feature type="active site" description="Charge relay system" evidence="8">
    <location>
        <position position="365"/>
    </location>
</feature>
<evidence type="ECO:0000256" key="4">
    <source>
        <dbReference type="ARBA" id="ARBA00022963"/>
    </source>
</evidence>
<dbReference type="InterPro" id="IPR000073">
    <property type="entry name" value="AB_hydrolase_1"/>
</dbReference>
<evidence type="ECO:0000259" key="10">
    <source>
        <dbReference type="Pfam" id="PF00561"/>
    </source>
</evidence>